<dbReference type="SUPFAM" id="SSF49452">
    <property type="entry name" value="Starch-binding domain-like"/>
    <property type="match status" value="1"/>
</dbReference>
<keyword evidence="1" id="KW-0732">Signal</keyword>
<keyword evidence="4" id="KW-1185">Reference proteome</keyword>
<gene>
    <name evidence="3" type="ORF">HMPREF1536_03393</name>
</gene>
<dbReference type="AlphaFoldDB" id="A0A0F5J9R8"/>
<dbReference type="GO" id="GO:0004553">
    <property type="term" value="F:hydrolase activity, hydrolyzing O-glycosyl compounds"/>
    <property type="evidence" value="ECO:0007669"/>
    <property type="project" value="UniProtKB-ARBA"/>
</dbReference>
<dbReference type="EMBL" id="AQHW01000016">
    <property type="protein sequence ID" value="KKB54473.1"/>
    <property type="molecule type" value="Genomic_DNA"/>
</dbReference>
<dbReference type="SUPFAM" id="SSF49899">
    <property type="entry name" value="Concanavalin A-like lectins/glucanases"/>
    <property type="match status" value="1"/>
</dbReference>
<feature type="signal peptide" evidence="1">
    <location>
        <begin position="1"/>
        <end position="22"/>
    </location>
</feature>
<feature type="domain" description="BACON" evidence="2">
    <location>
        <begin position="116"/>
        <end position="203"/>
    </location>
</feature>
<name>A0A0F5J9R8_9BACT</name>
<proteinExistence type="predicted"/>
<organism evidence="3 4">
    <name type="scientific">Parabacteroides gordonii MS-1 = DSM 23371</name>
    <dbReference type="NCBI Taxonomy" id="1203610"/>
    <lineage>
        <taxon>Bacteria</taxon>
        <taxon>Pseudomonadati</taxon>
        <taxon>Bacteroidota</taxon>
        <taxon>Bacteroidia</taxon>
        <taxon>Bacteroidales</taxon>
        <taxon>Tannerellaceae</taxon>
        <taxon>Parabacteroides</taxon>
    </lineage>
</organism>
<dbReference type="GO" id="GO:0005975">
    <property type="term" value="P:carbohydrate metabolic process"/>
    <property type="evidence" value="ECO:0007669"/>
    <property type="project" value="UniProtKB-ARBA"/>
</dbReference>
<dbReference type="GO" id="GO:0030246">
    <property type="term" value="F:carbohydrate binding"/>
    <property type="evidence" value="ECO:0007669"/>
    <property type="project" value="InterPro"/>
</dbReference>
<dbReference type="Pfam" id="PF19190">
    <property type="entry name" value="BACON_2"/>
    <property type="match status" value="1"/>
</dbReference>
<dbReference type="InterPro" id="IPR013784">
    <property type="entry name" value="Carb-bd-like_fold"/>
</dbReference>
<dbReference type="Gene3D" id="2.60.40.1120">
    <property type="entry name" value="Carboxypeptidase-like, regulatory domain"/>
    <property type="match status" value="1"/>
</dbReference>
<dbReference type="InterPro" id="IPR024361">
    <property type="entry name" value="BACON"/>
</dbReference>
<dbReference type="HOGENOM" id="CLU_494928_0_0_10"/>
<evidence type="ECO:0000313" key="3">
    <source>
        <dbReference type="EMBL" id="KKB54473.1"/>
    </source>
</evidence>
<dbReference type="RefSeq" id="WP_028727614.1">
    <property type="nucleotide sequence ID" value="NZ_AUAE01000017.1"/>
</dbReference>
<feature type="chain" id="PRO_5002488880" description="BACON domain-containing protein" evidence="1">
    <location>
        <begin position="23"/>
        <end position="453"/>
    </location>
</feature>
<evidence type="ECO:0000313" key="4">
    <source>
        <dbReference type="Proteomes" id="UP000033035"/>
    </source>
</evidence>
<dbReference type="InterPro" id="IPR013320">
    <property type="entry name" value="ConA-like_dom_sf"/>
</dbReference>
<dbReference type="Pfam" id="PF13620">
    <property type="entry name" value="CarboxypepD_reg"/>
    <property type="match status" value="1"/>
</dbReference>
<dbReference type="PROSITE" id="PS51257">
    <property type="entry name" value="PROKAR_LIPOPROTEIN"/>
    <property type="match status" value="1"/>
</dbReference>
<dbReference type="Proteomes" id="UP000033035">
    <property type="component" value="Unassembled WGS sequence"/>
</dbReference>
<dbReference type="STRING" id="1203610.HMPREF1536_03393"/>
<dbReference type="PATRIC" id="fig|1203610.3.peg.3458"/>
<sequence length="453" mass="48978">MNRLKYLIFICSAILFCGVTSSCTEDEAEVNGNVHGYVSDETTGEPIRTASVTLNPGGKKTATGSDGRFEYNDLEAGQYTLQVSKDGYQTNTAGVTIIAGQTAQCDILLKPGTGNLAASKTELNFGKDNTILAFEVVNTGKTEIQWNIKKDCSWIKDIDPISGTTAADKKSPISITIDRSKLEAGKTNATTIIITSNSGTAEINVLAESKSTTPDPDDPETPGEDINITAGLLAYYTFDNSDASDISGNKMNGVALNEPEFTTDSPSGKGKALFLNAAKEQLVNIPYNPLKGKYSYSISFWIKDFGSLGYIIGGVSKSWIGECYPRIYVADNKFGFSHEGFSMPLMGSIEPDPFTYPVKQLQNGKWYSIVFTASANKDNKVEKLLYIDGNLADNLTAKYNVGNDDSSTKIQIGGTLDGQATDAMNMKIDNVRLYDRPLTAAEVETIYTSEKAQ</sequence>
<dbReference type="Pfam" id="PF13385">
    <property type="entry name" value="Laminin_G_3"/>
    <property type="match status" value="1"/>
</dbReference>
<comment type="caution">
    <text evidence="3">The sequence shown here is derived from an EMBL/GenBank/DDBJ whole genome shotgun (WGS) entry which is preliminary data.</text>
</comment>
<protein>
    <recommendedName>
        <fullName evidence="2">BACON domain-containing protein</fullName>
    </recommendedName>
</protein>
<reference evidence="3 4" key="1">
    <citation type="submission" date="2013-04" db="EMBL/GenBank/DDBJ databases">
        <title>The Genome Sequence of Parabacteroides gordonii DSM 23371.</title>
        <authorList>
            <consortium name="The Broad Institute Genomics Platform"/>
            <person name="Earl A."/>
            <person name="Ward D."/>
            <person name="Feldgarden M."/>
            <person name="Gevers D."/>
            <person name="Martens E."/>
            <person name="Sakamoto M."/>
            <person name="Benno Y."/>
            <person name="Suzuki N."/>
            <person name="Matsunaga N."/>
            <person name="Koshihara K."/>
            <person name="Seki M."/>
            <person name="Komiya H."/>
            <person name="Walker B."/>
            <person name="Young S."/>
            <person name="Zeng Q."/>
            <person name="Gargeya S."/>
            <person name="Fitzgerald M."/>
            <person name="Haas B."/>
            <person name="Abouelleil A."/>
            <person name="Allen A.W."/>
            <person name="Alvarado L."/>
            <person name="Arachchi H.M."/>
            <person name="Berlin A.M."/>
            <person name="Chapman S.B."/>
            <person name="Gainer-Dewar J."/>
            <person name="Goldberg J."/>
            <person name="Griggs A."/>
            <person name="Gujja S."/>
            <person name="Hansen M."/>
            <person name="Howarth C."/>
            <person name="Imamovic A."/>
            <person name="Ireland A."/>
            <person name="Larimer J."/>
            <person name="McCowan C."/>
            <person name="Murphy C."/>
            <person name="Pearson M."/>
            <person name="Poon T.W."/>
            <person name="Priest M."/>
            <person name="Roberts A."/>
            <person name="Saif S."/>
            <person name="Shea T."/>
            <person name="Sisk P."/>
            <person name="Sykes S."/>
            <person name="Wortman J."/>
            <person name="Nusbaum C."/>
            <person name="Birren B."/>
        </authorList>
    </citation>
    <scope>NUCLEOTIDE SEQUENCE [LARGE SCALE GENOMIC DNA]</scope>
    <source>
        <strain evidence="3 4">MS-1</strain>
    </source>
</reference>
<evidence type="ECO:0000259" key="2">
    <source>
        <dbReference type="Pfam" id="PF19190"/>
    </source>
</evidence>
<dbReference type="Gene3D" id="2.60.120.200">
    <property type="match status" value="1"/>
</dbReference>
<accession>A0A0F5J9R8</accession>
<evidence type="ECO:0000256" key="1">
    <source>
        <dbReference type="SAM" id="SignalP"/>
    </source>
</evidence>